<sequence>MDKCLECWKSLFIKQLSLPDSTNDILPAVVKKESLKDLKDDDLNGYISKFNLEIKLEETSINFLNDNWKANKHIRACFRVISAKLYQMYLSFSPNPDPNAQTVTESVNFIQFLYENEKLNQGDKNMLCKLIRPVLNCVVTQMNSFDQETPQNPQILFSDVIRALDKALEFTADEETKICFKTDLINLQFFVYKLHEKNPKEYYSVLKCFLTEIFTNFDQLSESNLKLILETIHFVPEDKEFLYDSIYTLFEIIKKTKLNRIDDFWKIIKFIVENYTKKLDIPDDIYLEQQDINDYLPGIEPKLAMSEENQKIEIFDLKKSEIFTPMCKNHKEIDYLLDIITDIIMLNADSNISYVFDVYLKETENFSIYSFYLSEILLFCIQKIVPTKEMLEKYLETKFFSDNFSRIIYDDTNNEFFNYVLGLRNEYFKYFGEKMNTKEVSGFVTEFSSKSIFNYFQVVPLVVYSINNISKNTAPYMNYLDMTSDYFSKTRLIKFSEKDVKWINNLYIYLISFIKYMIDIYPDCLFGKSLDSVIDLLFESNTQEIAINIINTCVKSMYCNKLIQIINQIREGNLNLIKILIILLEKVEFNDQILMNLQNLLKEIAETINTYPEQDLITSVLEFVARNCRNSEFIPKFINSIDDSIKKIQIDDKIIEYLEIICFGQKIVSSSQNPVILSNPSILPNIINILYDSEKLSEIFGFLLFCCQKSYRNTLKICLCENEKYGKIESQLLNIINQEANTKEAKERQHNAETFLRGLLYNNVSTETFLGLMKAMRDSKDNEIRHRIIGLLMNAADYQALEVMGWMPGFFSLYGENVITVNLDLNLEKSLFSFVIKFIFDDVYRDQKPTKTLFVDANKTLSVFVEDGNLKCQINNGEKTKVCRFEIRSAVFCSVAFSVSKIQIVFTVCQSENESTFVLDLRRMKFKTNKIFIGKFENQENLDQFPINISSINILQGARTEEQLLDICRQSPSEIKKQNGNEFLSLNAVNWSVSNSEKFSTPDTIKSSEQWSMKGYLITPLQIQSFYQAIHECGGLSIFLSFFDSIKTDKGETDDKLAYFRSLITIISSLMRDPILAQGFFKEKSFLIMKQYLLTFPSEVFCESMFVSLSYFYNCITDEEGKFSFFKNIYANPDIWEKIKDKEQRLNFIQKVTEISQKSNFLSRMDLIFKYINYLEKEYRFATEKTEIIKEIFGIIEQMSIDNFTQNDHYFILSEAVKFRKELPVFSKDLLEFLYDFHTKYPQHNKFLTASENYYHPFVELLENDLTENLTNNFYYLTNFVKFISSIQYKFQCNNSNIRDAALSVVLKMNWNFVNYPVKSEVTTLFKEISKENDKLLADYFPLICHLAISMSETDFDEFISFFSQKSEIILNECNEWIYWILYLLLNRSQIGCYQKIVSLISIYYTKIPVKKQSLVADVVSVQEDKTIPVLSSLHFIMSYLSPFMDGNIIGKTNLTNVSTDGHPLLSFFKECLHYQSPNIEAILNLMILALFENPIKENEFAKIPTDCKPLELSIDVDTITMRGFNLELPLFNEYLSFEDIWYLIFEIWPNTQGKCNRALSYITGYYIVDIDDETKLVKLLVFLTNKVDMHRDSFSLGLKRRTDYEINKNNSSELRKRLSDLIVLLNANVSQVLLNFKKKYDFENADFPLHKDFNEYSEESSFKKSDLVYHSDLAKSKDLFKSVIEKLNSLRTINFNLNISEIKEIISIEKLHDYEKFRKYEKKMLSNDCHVYKVKCRFDQNFDVTSPRVKIERQLITIPEIELINNCKFQKSVDNVIDSFLTFYKEKFVIIYQKSDKSYIIHRFDPLKIISPSKDRYVFLTNKQRVYDITITGNVTEDLTQKLKIEENEEEKCLEKYKNGELSVYQYYLISNFYKGFTMRTNEGNCPKYSEEKGFEENINFEEIRLINETKHLVNTINLSPLKITNLNTFNDKQNIDLSSAYSHRKPIKMQSSFAVFENCSVEWIPGKIITPKLMESRVCLDFCYNEILGLVAVLDNHEQITIYDSWGDKVGEYTVTPSAKRVLFCASLKAFVVQYANGIMLYKLNGCVFGNVSDNSIKDIEIYDRNDSSSPLLFAVTDNYIYWAEISDLQGANDLSKFHKQELKLKFEKVNFAANNTSVTFTFTIPNSPYKQVPFAVQISSREMNFNQQNEN</sequence>
<evidence type="ECO:0000313" key="1">
    <source>
        <dbReference type="EMBL" id="EAX89568.1"/>
    </source>
</evidence>
<reference evidence="1" key="2">
    <citation type="journal article" date="2007" name="Science">
        <title>Draft genome sequence of the sexually transmitted pathogen Trichomonas vaginalis.</title>
        <authorList>
            <person name="Carlton J.M."/>
            <person name="Hirt R.P."/>
            <person name="Silva J.C."/>
            <person name="Delcher A.L."/>
            <person name="Schatz M."/>
            <person name="Zhao Q."/>
            <person name="Wortman J.R."/>
            <person name="Bidwell S.L."/>
            <person name="Alsmark U.C.M."/>
            <person name="Besteiro S."/>
            <person name="Sicheritz-Ponten T."/>
            <person name="Noel C.J."/>
            <person name="Dacks J.B."/>
            <person name="Foster P.G."/>
            <person name="Simillion C."/>
            <person name="Van de Peer Y."/>
            <person name="Miranda-Saavedra D."/>
            <person name="Barton G.J."/>
            <person name="Westrop G.D."/>
            <person name="Mueller S."/>
            <person name="Dessi D."/>
            <person name="Fiori P.L."/>
            <person name="Ren Q."/>
            <person name="Paulsen I."/>
            <person name="Zhang H."/>
            <person name="Bastida-Corcuera F.D."/>
            <person name="Simoes-Barbosa A."/>
            <person name="Brown M.T."/>
            <person name="Hayes R.D."/>
            <person name="Mukherjee M."/>
            <person name="Okumura C.Y."/>
            <person name="Schneider R."/>
            <person name="Smith A.J."/>
            <person name="Vanacova S."/>
            <person name="Villalvazo M."/>
            <person name="Haas B.J."/>
            <person name="Pertea M."/>
            <person name="Feldblyum T.V."/>
            <person name="Utterback T.R."/>
            <person name="Shu C.L."/>
            <person name="Osoegawa K."/>
            <person name="de Jong P.J."/>
            <person name="Hrdy I."/>
            <person name="Horvathova L."/>
            <person name="Zubacova Z."/>
            <person name="Dolezal P."/>
            <person name="Malik S.B."/>
            <person name="Logsdon J.M. Jr."/>
            <person name="Henze K."/>
            <person name="Gupta A."/>
            <person name="Wang C.C."/>
            <person name="Dunne R.L."/>
            <person name="Upcroft J.A."/>
            <person name="Upcroft P."/>
            <person name="White O."/>
            <person name="Salzberg S.L."/>
            <person name="Tang P."/>
            <person name="Chiu C.-H."/>
            <person name="Lee Y.-S."/>
            <person name="Embley T.M."/>
            <person name="Coombs G.H."/>
            <person name="Mottram J.C."/>
            <person name="Tachezy J."/>
            <person name="Fraser-Liggett C.M."/>
            <person name="Johnson P.J."/>
        </authorList>
    </citation>
    <scope>NUCLEOTIDE SEQUENCE [LARGE SCALE GENOMIC DNA]</scope>
    <source>
        <strain evidence="1">G3</strain>
    </source>
</reference>
<dbReference type="Proteomes" id="UP000001542">
    <property type="component" value="Unassembled WGS sequence"/>
</dbReference>
<dbReference type="VEuPathDB" id="TrichDB:TVAGG3_0676180"/>
<evidence type="ECO:0008006" key="3">
    <source>
        <dbReference type="Google" id="ProtNLM"/>
    </source>
</evidence>
<proteinExistence type="predicted"/>
<organism evidence="1 2">
    <name type="scientific">Trichomonas vaginalis (strain ATCC PRA-98 / G3)</name>
    <dbReference type="NCBI Taxonomy" id="412133"/>
    <lineage>
        <taxon>Eukaryota</taxon>
        <taxon>Metamonada</taxon>
        <taxon>Parabasalia</taxon>
        <taxon>Trichomonadida</taxon>
        <taxon>Trichomonadidae</taxon>
        <taxon>Trichomonas</taxon>
    </lineage>
</organism>
<keyword evidence="2" id="KW-1185">Reference proteome</keyword>
<dbReference type="KEGG" id="tva:4747239"/>
<protein>
    <recommendedName>
        <fullName evidence="3">Beige/BEACH domain containing protein</fullName>
    </recommendedName>
</protein>
<accession>A2FZU6</accession>
<reference evidence="1" key="1">
    <citation type="submission" date="2006-10" db="EMBL/GenBank/DDBJ databases">
        <authorList>
            <person name="Amadeo P."/>
            <person name="Zhao Q."/>
            <person name="Wortman J."/>
            <person name="Fraser-Liggett C."/>
            <person name="Carlton J."/>
        </authorList>
    </citation>
    <scope>NUCLEOTIDE SEQUENCE</scope>
    <source>
        <strain evidence="1">G3</strain>
    </source>
</reference>
<evidence type="ECO:0000313" key="2">
    <source>
        <dbReference type="Proteomes" id="UP000001542"/>
    </source>
</evidence>
<dbReference type="EMBL" id="DS114188">
    <property type="protein sequence ID" value="EAX89568.1"/>
    <property type="molecule type" value="Genomic_DNA"/>
</dbReference>
<dbReference type="VEuPathDB" id="TrichDB:TVAG_356830"/>
<dbReference type="InParanoid" id="A2FZU6"/>
<dbReference type="RefSeq" id="XP_001302498.1">
    <property type="nucleotide sequence ID" value="XM_001302497.1"/>
</dbReference>
<name>A2FZU6_TRIV3</name>
<gene>
    <name evidence="1" type="ORF">TVAG_356830</name>
</gene>